<accession>A0ABM8VS07</accession>
<evidence type="ECO:0000256" key="3">
    <source>
        <dbReference type="ARBA" id="ARBA00023163"/>
    </source>
</evidence>
<dbReference type="InterPro" id="IPR018060">
    <property type="entry name" value="HTH_AraC"/>
</dbReference>
<dbReference type="PANTHER" id="PTHR43280">
    <property type="entry name" value="ARAC-FAMILY TRANSCRIPTIONAL REGULATOR"/>
    <property type="match status" value="1"/>
</dbReference>
<evidence type="ECO:0000256" key="2">
    <source>
        <dbReference type="ARBA" id="ARBA00023125"/>
    </source>
</evidence>
<keyword evidence="1" id="KW-0805">Transcription regulation</keyword>
<organism evidence="5 6">
    <name type="scientific">Paenibacillus allorhizosphaerae</name>
    <dbReference type="NCBI Taxonomy" id="2849866"/>
    <lineage>
        <taxon>Bacteria</taxon>
        <taxon>Bacillati</taxon>
        <taxon>Bacillota</taxon>
        <taxon>Bacilli</taxon>
        <taxon>Bacillales</taxon>
        <taxon>Paenibacillaceae</taxon>
        <taxon>Paenibacillus</taxon>
    </lineage>
</organism>
<reference evidence="5 6" key="1">
    <citation type="submission" date="2021-06" db="EMBL/GenBank/DDBJ databases">
        <authorList>
            <person name="Criscuolo A."/>
        </authorList>
    </citation>
    <scope>NUCLEOTIDE SEQUENCE [LARGE SCALE GENOMIC DNA]</scope>
    <source>
        <strain evidence="6">CIP 111802</strain>
    </source>
</reference>
<evidence type="ECO:0000313" key="6">
    <source>
        <dbReference type="Proteomes" id="UP000730618"/>
    </source>
</evidence>
<dbReference type="InterPro" id="IPR003313">
    <property type="entry name" value="AraC-bd"/>
</dbReference>
<proteinExistence type="predicted"/>
<dbReference type="PROSITE" id="PS01124">
    <property type="entry name" value="HTH_ARAC_FAMILY_2"/>
    <property type="match status" value="1"/>
</dbReference>
<evidence type="ECO:0000259" key="4">
    <source>
        <dbReference type="PROSITE" id="PS01124"/>
    </source>
</evidence>
<evidence type="ECO:0000256" key="1">
    <source>
        <dbReference type="ARBA" id="ARBA00023015"/>
    </source>
</evidence>
<sequence length="281" mass="32747">MQYNQNMNYSANFHGDIVKKSILLCGYSFHLQRGVRGNKNSALPSYLFRLQTEGTCTVWLEGEEIEVEPGDLIMLKPGSSYELRIGGSGPKIASGDFYLFCQGAWIDEWWGRSEKPVKIRIELNETVLSLWRQIIKENRRLDEENVEMSEYLLRALCLSLDRAVEDTRTSGHRLYTALRMKQFIEEHAQSPFKIEDVARHVRLSVSRASHFFKESYRKTIMQYALEVRLSGAVERMKHTSMTLEQIADSCGFGSYTYFHRVFKKRYGASPTSFRKQERRLR</sequence>
<dbReference type="EMBL" id="CAJVCE010000027">
    <property type="protein sequence ID" value="CAG7655909.1"/>
    <property type="molecule type" value="Genomic_DNA"/>
</dbReference>
<keyword evidence="2" id="KW-0238">DNA-binding</keyword>
<gene>
    <name evidence="5" type="primary">araC_19</name>
    <name evidence="5" type="ORF">PAECIP111802_06247</name>
</gene>
<dbReference type="Pfam" id="PF12833">
    <property type="entry name" value="HTH_18"/>
    <property type="match status" value="1"/>
</dbReference>
<dbReference type="PROSITE" id="PS00041">
    <property type="entry name" value="HTH_ARAC_FAMILY_1"/>
    <property type="match status" value="1"/>
</dbReference>
<evidence type="ECO:0000313" key="5">
    <source>
        <dbReference type="EMBL" id="CAG7655909.1"/>
    </source>
</evidence>
<name>A0ABM8VS07_9BACL</name>
<dbReference type="PANTHER" id="PTHR43280:SF2">
    <property type="entry name" value="HTH-TYPE TRANSCRIPTIONAL REGULATOR EXSA"/>
    <property type="match status" value="1"/>
</dbReference>
<dbReference type="InterPro" id="IPR018062">
    <property type="entry name" value="HTH_AraC-typ_CS"/>
</dbReference>
<dbReference type="Proteomes" id="UP000730618">
    <property type="component" value="Unassembled WGS sequence"/>
</dbReference>
<feature type="domain" description="HTH araC/xylS-type" evidence="4">
    <location>
        <begin position="178"/>
        <end position="276"/>
    </location>
</feature>
<keyword evidence="6" id="KW-1185">Reference proteome</keyword>
<keyword evidence="3" id="KW-0804">Transcription</keyword>
<protein>
    <submittedName>
        <fullName evidence="5">Arabinose operon regulatory protein</fullName>
    </submittedName>
</protein>
<comment type="caution">
    <text evidence="5">The sequence shown here is derived from an EMBL/GenBank/DDBJ whole genome shotgun (WGS) entry which is preliminary data.</text>
</comment>
<dbReference type="Pfam" id="PF02311">
    <property type="entry name" value="AraC_binding"/>
    <property type="match status" value="1"/>
</dbReference>
<dbReference type="SMART" id="SM00342">
    <property type="entry name" value="HTH_ARAC"/>
    <property type="match status" value="1"/>
</dbReference>